<feature type="transmembrane region" description="Helical" evidence="1">
    <location>
        <begin position="465"/>
        <end position="491"/>
    </location>
</feature>
<feature type="transmembrane region" description="Helical" evidence="1">
    <location>
        <begin position="241"/>
        <end position="263"/>
    </location>
</feature>
<feature type="transmembrane region" description="Helical" evidence="1">
    <location>
        <begin position="161"/>
        <end position="185"/>
    </location>
</feature>
<feature type="transmembrane region" description="Helical" evidence="1">
    <location>
        <begin position="135"/>
        <end position="155"/>
    </location>
</feature>
<feature type="transmembrane region" description="Helical" evidence="1">
    <location>
        <begin position="24"/>
        <end position="42"/>
    </location>
</feature>
<keyword evidence="3" id="KW-1185">Reference proteome</keyword>
<keyword evidence="1" id="KW-1133">Transmembrane helix</keyword>
<feature type="transmembrane region" description="Helical" evidence="1">
    <location>
        <begin position="300"/>
        <end position="318"/>
    </location>
</feature>
<name>A0A941EII1_9ACTN</name>
<sequence>MSATAFAGVPELTRLITRRERIRLPIWCYAILASVGGTAYSFKTLYATPESRRQFADGIGRNPALAVLYGKPFDLTTIGGLTVWRMGVFGATLLAVMSIITVNRHTRAEEEAGRFELVGAGAAGRHAPLIAVLRLVLGTQFALGAVIGVVLVALGEPVSGSFLLGLSVAAGGWVFAGVAAITVQLTDFGRSAAGLAFAVLGAAYLVRAIGDGSGANGPTWFTWLSPLGWSEQTQPYAGDRWWVLALLAAGTAALIAAAFRIAARRDLGSGVFPARPGPASGGRLLGSVGALSFRMQRGNLLGWAIGLLIGGAVLGSIADSIGELLGSSARVQQLFERMGGQSGIENAYLASAMNIIGLVVACYAVQTAARMRTEETSGRLEPLLSTATGRLRWAASHLVYPLLGSALLPVIAGAGAGFAHGGRSGDLGTQLAQLIGAGLIQVTAVWVVVGLTVLAFGFAPGATAFVGWSAVGFCILLQELGPILRLSHWITDISPFSQVPRAPGVAVSAEPLLLMTALGAALLVTGLIGFRRRDIG</sequence>
<proteinExistence type="predicted"/>
<feature type="transmembrane region" description="Helical" evidence="1">
    <location>
        <begin position="431"/>
        <end position="458"/>
    </location>
</feature>
<comment type="caution">
    <text evidence="2">The sequence shown here is derived from an EMBL/GenBank/DDBJ whole genome shotgun (WGS) entry which is preliminary data.</text>
</comment>
<dbReference type="AlphaFoldDB" id="A0A941EII1"/>
<evidence type="ECO:0000313" key="2">
    <source>
        <dbReference type="EMBL" id="MBR7831157.1"/>
    </source>
</evidence>
<protein>
    <submittedName>
        <fullName evidence="2">ABC transporter permease</fullName>
    </submittedName>
</protein>
<feature type="transmembrane region" description="Helical" evidence="1">
    <location>
        <begin position="347"/>
        <end position="365"/>
    </location>
</feature>
<reference evidence="2" key="1">
    <citation type="submission" date="2021-04" db="EMBL/GenBank/DDBJ databases">
        <title>Genome based classification of Actinospica acidithermotolerans sp. nov., an actinobacterium isolated from an Indonesian hot spring.</title>
        <authorList>
            <person name="Kusuma A.B."/>
            <person name="Putra K.E."/>
            <person name="Nafisah S."/>
            <person name="Loh J."/>
            <person name="Nouioui I."/>
            <person name="Goodfellow M."/>
        </authorList>
    </citation>
    <scope>NUCLEOTIDE SEQUENCE</scope>
    <source>
        <strain evidence="2">MGRD01-02</strain>
    </source>
</reference>
<feature type="transmembrane region" description="Helical" evidence="1">
    <location>
        <begin position="511"/>
        <end position="530"/>
    </location>
</feature>
<evidence type="ECO:0000313" key="3">
    <source>
        <dbReference type="Proteomes" id="UP000676325"/>
    </source>
</evidence>
<keyword evidence="1" id="KW-0812">Transmembrane</keyword>
<feature type="transmembrane region" description="Helical" evidence="1">
    <location>
        <begin position="83"/>
        <end position="102"/>
    </location>
</feature>
<dbReference type="Proteomes" id="UP000676325">
    <property type="component" value="Unassembled WGS sequence"/>
</dbReference>
<feature type="transmembrane region" description="Helical" evidence="1">
    <location>
        <begin position="192"/>
        <end position="210"/>
    </location>
</feature>
<evidence type="ECO:0000256" key="1">
    <source>
        <dbReference type="SAM" id="Phobius"/>
    </source>
</evidence>
<feature type="transmembrane region" description="Helical" evidence="1">
    <location>
        <begin position="398"/>
        <end position="419"/>
    </location>
</feature>
<gene>
    <name evidence="2" type="ORF">KDK95_32930</name>
</gene>
<dbReference type="RefSeq" id="WP_212522272.1">
    <property type="nucleotide sequence ID" value="NZ_JAGSOH010000190.1"/>
</dbReference>
<keyword evidence="1" id="KW-0472">Membrane</keyword>
<organism evidence="2 3">
    <name type="scientific">Actinospica acidithermotolerans</name>
    <dbReference type="NCBI Taxonomy" id="2828514"/>
    <lineage>
        <taxon>Bacteria</taxon>
        <taxon>Bacillati</taxon>
        <taxon>Actinomycetota</taxon>
        <taxon>Actinomycetes</taxon>
        <taxon>Catenulisporales</taxon>
        <taxon>Actinospicaceae</taxon>
        <taxon>Actinospica</taxon>
    </lineage>
</organism>
<accession>A0A941EII1</accession>
<dbReference type="EMBL" id="JAGSOH010000190">
    <property type="protein sequence ID" value="MBR7831157.1"/>
    <property type="molecule type" value="Genomic_DNA"/>
</dbReference>